<keyword evidence="1" id="KW-0732">Signal</keyword>
<gene>
    <name evidence="2" type="ORF">TH3_04780</name>
</gene>
<protein>
    <submittedName>
        <fullName evidence="2">Uncharacterized protein</fullName>
    </submittedName>
</protein>
<evidence type="ECO:0000256" key="1">
    <source>
        <dbReference type="SAM" id="SignalP"/>
    </source>
</evidence>
<dbReference type="KEGG" id="txi:TH3_04780"/>
<organism evidence="2 3">
    <name type="scientific">Thalassospira xiamenensis M-5 = DSM 17429</name>
    <dbReference type="NCBI Taxonomy" id="1123366"/>
    <lineage>
        <taxon>Bacteria</taxon>
        <taxon>Pseudomonadati</taxon>
        <taxon>Pseudomonadota</taxon>
        <taxon>Alphaproteobacteria</taxon>
        <taxon>Rhodospirillales</taxon>
        <taxon>Thalassospiraceae</taxon>
        <taxon>Thalassospira</taxon>
    </lineage>
</organism>
<dbReference type="PROSITE" id="PS51257">
    <property type="entry name" value="PROKAR_LIPOPROTEIN"/>
    <property type="match status" value="1"/>
</dbReference>
<dbReference type="AlphaFoldDB" id="A0AB72UA11"/>
<dbReference type="GeneID" id="31926639"/>
<feature type="chain" id="PRO_5044505629" evidence="1">
    <location>
        <begin position="24"/>
        <end position="243"/>
    </location>
</feature>
<feature type="signal peptide" evidence="1">
    <location>
        <begin position="1"/>
        <end position="23"/>
    </location>
</feature>
<dbReference type="EMBL" id="CP004388">
    <property type="protein sequence ID" value="AJD51076.1"/>
    <property type="molecule type" value="Genomic_DNA"/>
</dbReference>
<name>A0AB72UA11_9PROT</name>
<evidence type="ECO:0000313" key="2">
    <source>
        <dbReference type="EMBL" id="AJD51076.1"/>
    </source>
</evidence>
<dbReference type="RefSeq" id="WP_007092520.1">
    <property type="nucleotide sequence ID" value="NZ_CP004388.1"/>
</dbReference>
<reference evidence="2 3" key="1">
    <citation type="journal article" date="2012" name="J. Bacteriol.">
        <title>Genome sequence of Thalassospira xiamenensis type strain M-5.</title>
        <authorList>
            <person name="Lai Q."/>
            <person name="Shao Z."/>
        </authorList>
    </citation>
    <scope>NUCLEOTIDE SEQUENCE [LARGE SCALE GENOMIC DNA]</scope>
    <source>
        <strain evidence="2 3">M-5</strain>
    </source>
</reference>
<dbReference type="Proteomes" id="UP000007127">
    <property type="component" value="Chromosome"/>
</dbReference>
<evidence type="ECO:0000313" key="3">
    <source>
        <dbReference type="Proteomes" id="UP000007127"/>
    </source>
</evidence>
<proteinExistence type="predicted"/>
<sequence>MSFTRVFLIVSFFVSCAASSLQAQTVCDSDILSKVERYRGQILNGNLPELTKNIRFPVPLIFAGSIQEWDPVRLEKYSRSIFHAEFLQELTKADTCDLAQQMKIDPDSGRIQSLVLFYDAEDAKYARSAIGSVRQLNRFMGLAIERMKARDYVALSEMFSYPIRVWVHEVETVVENKRDFAAFGDAIIDDQFLNIVTHAYQTGDYGQHPRGLMLNSRGDIWVRSYSGMALKFSDFTGKPVTVP</sequence>
<accession>A0AB72UA11</accession>